<comment type="similarity">
    <text evidence="4">Belongs to the class I-like SAM-binding methyltransferase superfamily. RNA M5U methyltransferase family.</text>
</comment>
<proteinExistence type="inferred from homology"/>
<dbReference type="GO" id="GO:0070475">
    <property type="term" value="P:rRNA base methylation"/>
    <property type="evidence" value="ECO:0007669"/>
    <property type="project" value="TreeGrafter"/>
</dbReference>
<feature type="active site" description="Nucleophile" evidence="4">
    <location>
        <position position="390"/>
    </location>
</feature>
<reference evidence="7" key="1">
    <citation type="journal article" date="2020" name="mSystems">
        <title>Genome- and Community-Level Interaction Insights into Carbon Utilization and Element Cycling Functions of Hydrothermarchaeota in Hydrothermal Sediment.</title>
        <authorList>
            <person name="Zhou Z."/>
            <person name="Liu Y."/>
            <person name="Xu W."/>
            <person name="Pan J."/>
            <person name="Luo Z.H."/>
            <person name="Li M."/>
        </authorList>
    </citation>
    <scope>NUCLEOTIDE SEQUENCE [LARGE SCALE GENOMIC DNA]</scope>
    <source>
        <strain evidence="7">SpSt-605</strain>
    </source>
</reference>
<dbReference type="PANTHER" id="PTHR11061">
    <property type="entry name" value="RNA M5U METHYLTRANSFERASE"/>
    <property type="match status" value="1"/>
</dbReference>
<sequence>MKEETVVIEKIIFGGDGLSRLSNGKVVFVPFVCPDEKVKIALLEEFPDYALGFPLEILEASPWRREAPCPYYTLCGGCQFQHLDYQAELEIKKAILEELFKRQGYKEPLPWGEIIPSPKIYGYRHKLRLHVESHPFKMGFVKRKTHEVLRIEQCLLGDSLLNEVLRELYGHEGWREIAFHAKRLRLEKSLLDERVTLLFWSILHPREELLQDLLSINSVKSIFYYIRGARAFGPYPANAPFGGRKLMPALLGLTYYIQPGVFTQTNWEINTLIMERLVNYAQRAERVLDLHSGMGNFLLPLVKALKSAKEFLGVDTDMSSIEDAFYTAEKNGLNGRLDFRRMSALEALHQSVKEGKKYDLILLDPPRGGCKELVRLITEVAEDRIIYISCDPPTLVRDILLFEKAGFALREVSIFDMFPRTYHFEVLALLQKKA</sequence>
<dbReference type="EMBL" id="DSZU01000053">
    <property type="protein sequence ID" value="HGV55074.1"/>
    <property type="molecule type" value="Genomic_DNA"/>
</dbReference>
<name>A0A832LW59_9BACT</name>
<dbReference type="Gene3D" id="3.40.50.150">
    <property type="entry name" value="Vaccinia Virus protein VP39"/>
    <property type="match status" value="1"/>
</dbReference>
<dbReference type="CDD" id="cd02440">
    <property type="entry name" value="AdoMet_MTases"/>
    <property type="match status" value="1"/>
</dbReference>
<dbReference type="PROSITE" id="PS50926">
    <property type="entry name" value="TRAM"/>
    <property type="match status" value="1"/>
</dbReference>
<feature type="binding site" evidence="4">
    <location>
        <position position="264"/>
    </location>
    <ligand>
        <name>S-adenosyl-L-methionine</name>
        <dbReference type="ChEBI" id="CHEBI:59789"/>
    </ligand>
</feature>
<dbReference type="Gene3D" id="2.40.50.140">
    <property type="entry name" value="Nucleic acid-binding proteins"/>
    <property type="match status" value="1"/>
</dbReference>
<dbReference type="EC" id="2.1.1.190" evidence="7"/>
<feature type="binding site" evidence="4">
    <location>
        <position position="315"/>
    </location>
    <ligand>
        <name>S-adenosyl-L-methionine</name>
        <dbReference type="ChEBI" id="CHEBI:59789"/>
    </ligand>
</feature>
<evidence type="ECO:0000256" key="2">
    <source>
        <dbReference type="ARBA" id="ARBA00022679"/>
    </source>
</evidence>
<evidence type="ECO:0000256" key="5">
    <source>
        <dbReference type="PROSITE-ProRule" id="PRU10015"/>
    </source>
</evidence>
<dbReference type="Pfam" id="PF05958">
    <property type="entry name" value="tRNA_U5-meth_tr"/>
    <property type="match status" value="1"/>
</dbReference>
<dbReference type="PANTHER" id="PTHR11061:SF30">
    <property type="entry name" value="TRNA (URACIL(54)-C(5))-METHYLTRANSFERASE"/>
    <property type="match status" value="1"/>
</dbReference>
<dbReference type="GO" id="GO:0070041">
    <property type="term" value="F:rRNA (uridine-C5-)-methyltransferase activity"/>
    <property type="evidence" value="ECO:0007669"/>
    <property type="project" value="TreeGrafter"/>
</dbReference>
<evidence type="ECO:0000256" key="4">
    <source>
        <dbReference type="PROSITE-ProRule" id="PRU01024"/>
    </source>
</evidence>
<dbReference type="PROSITE" id="PS51687">
    <property type="entry name" value="SAM_MT_RNA_M5U"/>
    <property type="match status" value="1"/>
</dbReference>
<dbReference type="AlphaFoldDB" id="A0A832LW59"/>
<dbReference type="SUPFAM" id="SSF53335">
    <property type="entry name" value="S-adenosyl-L-methionine-dependent methyltransferases"/>
    <property type="match status" value="1"/>
</dbReference>
<dbReference type="InterPro" id="IPR002792">
    <property type="entry name" value="TRAM_dom"/>
</dbReference>
<evidence type="ECO:0000313" key="7">
    <source>
        <dbReference type="EMBL" id="HGV55074.1"/>
    </source>
</evidence>
<protein>
    <submittedName>
        <fullName evidence="7">23S rRNA (Uracil(1939)-C(5))-methyltransferase RlmD</fullName>
        <ecNumber evidence="7">2.1.1.190</ecNumber>
    </submittedName>
</protein>
<comment type="caution">
    <text evidence="7">The sequence shown here is derived from an EMBL/GenBank/DDBJ whole genome shotgun (WGS) entry which is preliminary data.</text>
</comment>
<feature type="domain" description="TRAM" evidence="6">
    <location>
        <begin position="1"/>
        <end position="56"/>
    </location>
</feature>
<dbReference type="InterPro" id="IPR012340">
    <property type="entry name" value="NA-bd_OB-fold"/>
</dbReference>
<dbReference type="InterPro" id="IPR010280">
    <property type="entry name" value="U5_MeTrfase_fam"/>
</dbReference>
<accession>A0A832LW59</accession>
<keyword evidence="2 4" id="KW-0808">Transferase</keyword>
<dbReference type="Gene3D" id="2.40.50.1070">
    <property type="match status" value="1"/>
</dbReference>
<feature type="binding site" evidence="4">
    <location>
        <position position="364"/>
    </location>
    <ligand>
        <name>S-adenosyl-L-methionine</name>
        <dbReference type="ChEBI" id="CHEBI:59789"/>
    </ligand>
</feature>
<dbReference type="SUPFAM" id="SSF50249">
    <property type="entry name" value="Nucleic acid-binding proteins"/>
    <property type="match status" value="1"/>
</dbReference>
<keyword evidence="3 4" id="KW-0949">S-adenosyl-L-methionine</keyword>
<evidence type="ECO:0000259" key="6">
    <source>
        <dbReference type="PROSITE" id="PS50926"/>
    </source>
</evidence>
<dbReference type="PROSITE" id="PS01230">
    <property type="entry name" value="TRMA_1"/>
    <property type="match status" value="1"/>
</dbReference>
<comment type="caution">
    <text evidence="4">Lacks conserved residue(s) required for the propagation of feature annotation.</text>
</comment>
<dbReference type="InterPro" id="IPR030390">
    <property type="entry name" value="MeTrfase_TrmA_AS"/>
</dbReference>
<organism evidence="7">
    <name type="scientific">Caldimicrobium thiodismutans</name>
    <dbReference type="NCBI Taxonomy" id="1653476"/>
    <lineage>
        <taxon>Bacteria</taxon>
        <taxon>Pseudomonadati</taxon>
        <taxon>Thermodesulfobacteriota</taxon>
        <taxon>Thermodesulfobacteria</taxon>
        <taxon>Thermodesulfobacteriales</taxon>
        <taxon>Thermodesulfobacteriaceae</taxon>
        <taxon>Caldimicrobium</taxon>
    </lineage>
</organism>
<gene>
    <name evidence="7" type="primary">rlmD</name>
    <name evidence="7" type="ORF">ENT73_03160</name>
</gene>
<dbReference type="InterPro" id="IPR029063">
    <property type="entry name" value="SAM-dependent_MTases_sf"/>
</dbReference>
<feature type="active site" evidence="5">
    <location>
        <position position="390"/>
    </location>
</feature>
<dbReference type="NCBIfam" id="TIGR00479">
    <property type="entry name" value="rumA"/>
    <property type="match status" value="1"/>
</dbReference>
<evidence type="ECO:0000256" key="1">
    <source>
        <dbReference type="ARBA" id="ARBA00022603"/>
    </source>
</evidence>
<evidence type="ECO:0000256" key="3">
    <source>
        <dbReference type="ARBA" id="ARBA00022691"/>
    </source>
</evidence>
<keyword evidence="1 4" id="KW-0489">Methyltransferase</keyword>